<reference evidence="1 2" key="1">
    <citation type="submission" date="2024-11" db="EMBL/GenBank/DDBJ databases">
        <authorList>
            <person name="Mikucki A.G."/>
            <person name="Kahler C.M."/>
        </authorList>
    </citation>
    <scope>NUCLEOTIDE SEQUENCE [LARGE SCALE GENOMIC DNA]</scope>
    <source>
        <strain evidence="1 2">EXNM717</strain>
    </source>
</reference>
<protein>
    <submittedName>
        <fullName evidence="1">Uncharacterized protein</fullName>
    </submittedName>
</protein>
<keyword evidence="2" id="KW-1185">Reference proteome</keyword>
<dbReference type="Proteomes" id="UP001621964">
    <property type="component" value="Unassembled WGS sequence"/>
</dbReference>
<evidence type="ECO:0000313" key="1">
    <source>
        <dbReference type="EMBL" id="MFK7640961.1"/>
    </source>
</evidence>
<name>A0ABW8Q2W8_9NEIS</name>
<organism evidence="1 2">
    <name type="scientific">Neisseria oralis</name>
    <dbReference type="NCBI Taxonomy" id="1107316"/>
    <lineage>
        <taxon>Bacteria</taxon>
        <taxon>Pseudomonadati</taxon>
        <taxon>Pseudomonadota</taxon>
        <taxon>Betaproteobacteria</taxon>
        <taxon>Neisseriales</taxon>
        <taxon>Neisseriaceae</taxon>
        <taxon>Neisseria</taxon>
    </lineage>
</organism>
<evidence type="ECO:0000313" key="2">
    <source>
        <dbReference type="Proteomes" id="UP001621964"/>
    </source>
</evidence>
<sequence length="69" mass="7604">MPLSAYLALSANVLLQLNHEETALFAEGLQVKTLVVGKLFLCACEVSRAAKGKIVRIKPEFFQIPFDVI</sequence>
<accession>A0ABW8Q2W8</accession>
<proteinExistence type="predicted"/>
<dbReference type="RefSeq" id="WP_377079473.1">
    <property type="nucleotide sequence ID" value="NZ_JBJGEB010000001.1"/>
</dbReference>
<dbReference type="EMBL" id="JBJGEB010000001">
    <property type="protein sequence ID" value="MFK7640961.1"/>
    <property type="molecule type" value="Genomic_DNA"/>
</dbReference>
<comment type="caution">
    <text evidence="1">The sequence shown here is derived from an EMBL/GenBank/DDBJ whole genome shotgun (WGS) entry which is preliminary data.</text>
</comment>
<gene>
    <name evidence="1" type="ORF">ACI43T_00380</name>
</gene>